<reference evidence="2" key="1">
    <citation type="journal article" date="2023" name="Mol. Phylogenet. Evol.">
        <title>Genome-scale phylogeny and comparative genomics of the fungal order Sordariales.</title>
        <authorList>
            <person name="Hensen N."/>
            <person name="Bonometti L."/>
            <person name="Westerberg I."/>
            <person name="Brannstrom I.O."/>
            <person name="Guillou S."/>
            <person name="Cros-Aarteil S."/>
            <person name="Calhoun S."/>
            <person name="Haridas S."/>
            <person name="Kuo A."/>
            <person name="Mondo S."/>
            <person name="Pangilinan J."/>
            <person name="Riley R."/>
            <person name="LaButti K."/>
            <person name="Andreopoulos B."/>
            <person name="Lipzen A."/>
            <person name="Chen C."/>
            <person name="Yan M."/>
            <person name="Daum C."/>
            <person name="Ng V."/>
            <person name="Clum A."/>
            <person name="Steindorff A."/>
            <person name="Ohm R.A."/>
            <person name="Martin F."/>
            <person name="Silar P."/>
            <person name="Natvig D.O."/>
            <person name="Lalanne C."/>
            <person name="Gautier V."/>
            <person name="Ament-Velasquez S.L."/>
            <person name="Kruys A."/>
            <person name="Hutchinson M.I."/>
            <person name="Powell A.J."/>
            <person name="Barry K."/>
            <person name="Miller A.N."/>
            <person name="Grigoriev I.V."/>
            <person name="Debuchy R."/>
            <person name="Gladieux P."/>
            <person name="Hiltunen Thoren M."/>
            <person name="Johannesson H."/>
        </authorList>
    </citation>
    <scope>NUCLEOTIDE SEQUENCE</scope>
    <source>
        <strain evidence="2">CBS 990.96</strain>
    </source>
</reference>
<sequence length="416" mass="46881">MSRENKQLCLSATYRFGFYPTLQDCSSASTKPTKWSLWEDAITRATWVRSTRNDAFAALTWQAVMVELSSLRHNTTTMKLAIRSLSRIILSLTCKATSSKYFLSWPHSSRERHNFRKQAPVVVFPPSRSSQRSSGTKRSGRPRSQPRPRPTSAPGSVMPIWSRRELFGRVFYFLRGTALFYAESVAELKEVDNDLNIVRTVFYTDGSLVPRQGPEWTGAPGAYALVERRGGDLLEQSWFIEKAPSINWLEMIGIVEALTKVVLSRRIAVDNSVKENVFIFTDSHACIHLLSGEKFKSEGMELTMAPLLLVAIRRSEELRDLGVKVTAADRAAFNELANGCRRLRLLEQGQEIPAVMGAPSLYSFFWPILLARSQFTVEEFKLQYPGIRLSRVRSGHIQDLGLAANASLKAGAKKQR</sequence>
<feature type="compositionally biased region" description="Polar residues" evidence="1">
    <location>
        <begin position="127"/>
        <end position="137"/>
    </location>
</feature>
<dbReference type="Proteomes" id="UP001301958">
    <property type="component" value="Unassembled WGS sequence"/>
</dbReference>
<comment type="caution">
    <text evidence="2">The sequence shown here is derived from an EMBL/GenBank/DDBJ whole genome shotgun (WGS) entry which is preliminary data.</text>
</comment>
<dbReference type="AlphaFoldDB" id="A0AAN7BP82"/>
<feature type="region of interest" description="Disordered" evidence="1">
    <location>
        <begin position="125"/>
        <end position="156"/>
    </location>
</feature>
<keyword evidence="3" id="KW-1185">Reference proteome</keyword>
<evidence type="ECO:0000313" key="3">
    <source>
        <dbReference type="Proteomes" id="UP001301958"/>
    </source>
</evidence>
<dbReference type="InterPro" id="IPR036397">
    <property type="entry name" value="RNaseH_sf"/>
</dbReference>
<name>A0AAN7BP82_9PEZI</name>
<evidence type="ECO:0000256" key="1">
    <source>
        <dbReference type="SAM" id="MobiDB-lite"/>
    </source>
</evidence>
<accession>A0AAN7BP82</accession>
<dbReference type="EMBL" id="MU865335">
    <property type="protein sequence ID" value="KAK4227196.1"/>
    <property type="molecule type" value="Genomic_DNA"/>
</dbReference>
<dbReference type="InterPro" id="IPR012337">
    <property type="entry name" value="RNaseH-like_sf"/>
</dbReference>
<protein>
    <submittedName>
        <fullName evidence="2">Uncharacterized protein</fullName>
    </submittedName>
</protein>
<proteinExistence type="predicted"/>
<evidence type="ECO:0000313" key="2">
    <source>
        <dbReference type="EMBL" id="KAK4227196.1"/>
    </source>
</evidence>
<gene>
    <name evidence="2" type="ORF">QBC38DRAFT_444012</name>
</gene>
<dbReference type="Gene3D" id="3.30.420.10">
    <property type="entry name" value="Ribonuclease H-like superfamily/Ribonuclease H"/>
    <property type="match status" value="1"/>
</dbReference>
<dbReference type="GO" id="GO:0003676">
    <property type="term" value="F:nucleic acid binding"/>
    <property type="evidence" value="ECO:0007669"/>
    <property type="project" value="InterPro"/>
</dbReference>
<dbReference type="SUPFAM" id="SSF53098">
    <property type="entry name" value="Ribonuclease H-like"/>
    <property type="match status" value="1"/>
</dbReference>
<organism evidence="2 3">
    <name type="scientific">Podospora fimiseda</name>
    <dbReference type="NCBI Taxonomy" id="252190"/>
    <lineage>
        <taxon>Eukaryota</taxon>
        <taxon>Fungi</taxon>
        <taxon>Dikarya</taxon>
        <taxon>Ascomycota</taxon>
        <taxon>Pezizomycotina</taxon>
        <taxon>Sordariomycetes</taxon>
        <taxon>Sordariomycetidae</taxon>
        <taxon>Sordariales</taxon>
        <taxon>Podosporaceae</taxon>
        <taxon>Podospora</taxon>
    </lineage>
</organism>
<reference evidence="2" key="2">
    <citation type="submission" date="2023-05" db="EMBL/GenBank/DDBJ databases">
        <authorList>
            <consortium name="Lawrence Berkeley National Laboratory"/>
            <person name="Steindorff A."/>
            <person name="Hensen N."/>
            <person name="Bonometti L."/>
            <person name="Westerberg I."/>
            <person name="Brannstrom I.O."/>
            <person name="Guillou S."/>
            <person name="Cros-Aarteil S."/>
            <person name="Calhoun S."/>
            <person name="Haridas S."/>
            <person name="Kuo A."/>
            <person name="Mondo S."/>
            <person name="Pangilinan J."/>
            <person name="Riley R."/>
            <person name="Labutti K."/>
            <person name="Andreopoulos B."/>
            <person name="Lipzen A."/>
            <person name="Chen C."/>
            <person name="Yanf M."/>
            <person name="Daum C."/>
            <person name="Ng V."/>
            <person name="Clum A."/>
            <person name="Ohm R."/>
            <person name="Martin F."/>
            <person name="Silar P."/>
            <person name="Natvig D."/>
            <person name="Lalanne C."/>
            <person name="Gautier V."/>
            <person name="Ament-Velasquez S.L."/>
            <person name="Kruys A."/>
            <person name="Hutchinson M.I."/>
            <person name="Powell A.J."/>
            <person name="Barry K."/>
            <person name="Miller A.N."/>
            <person name="Grigoriev I.V."/>
            <person name="Debuchy R."/>
            <person name="Gladieux P."/>
            <person name="Thoren M.H."/>
            <person name="Johannesson H."/>
        </authorList>
    </citation>
    <scope>NUCLEOTIDE SEQUENCE</scope>
    <source>
        <strain evidence="2">CBS 990.96</strain>
    </source>
</reference>